<evidence type="ECO:0000256" key="3">
    <source>
        <dbReference type="ARBA" id="ARBA00022448"/>
    </source>
</evidence>
<dbReference type="AlphaFoldDB" id="A0A239PZL7"/>
<dbReference type="InterPro" id="IPR038770">
    <property type="entry name" value="Na+/solute_symporter_sf"/>
</dbReference>
<evidence type="ECO:0000256" key="4">
    <source>
        <dbReference type="ARBA" id="ARBA00022475"/>
    </source>
</evidence>
<dbReference type="PANTHER" id="PTHR36838">
    <property type="entry name" value="AUXIN EFFLUX CARRIER FAMILY PROTEIN"/>
    <property type="match status" value="1"/>
</dbReference>
<dbReference type="Gene3D" id="1.20.1530.20">
    <property type="match status" value="1"/>
</dbReference>
<keyword evidence="3" id="KW-0813">Transport</keyword>
<dbReference type="PANTHER" id="PTHR36838:SF3">
    <property type="entry name" value="TRANSPORTER AUXIN EFFLUX CARRIER EC FAMILY"/>
    <property type="match status" value="1"/>
</dbReference>
<keyword evidence="10" id="KW-1185">Reference proteome</keyword>
<comment type="subcellular location">
    <subcellularLocation>
        <location evidence="1">Cell membrane</location>
        <topology evidence="1">Multi-pass membrane protein</topology>
    </subcellularLocation>
</comment>
<dbReference type="EMBL" id="FZQA01000008">
    <property type="protein sequence ID" value="SNT75406.1"/>
    <property type="molecule type" value="Genomic_DNA"/>
</dbReference>
<sequence length="312" mass="31683">MPAVLTIALPVFAVIAAGLLAGRLKVADADDAAALNRFVFRFAMPAALFGLMAGASGLRREDALLAIAYGGPALAVMAGAYVVGKRMFSLTRAEAGAHAFASTVGNAVFLGLPIALAIEGWARPFVILMLVEGILVIGVGAALMTAPEDGQGARGLAAFRSFLLRPLKTPIVAAALAGFVFSTAGFSLPGPAQSFFDILGRAAGPTALFSLGLFLGVHPLASFRKAAANVAAVAVFKMGLLPLAVFAAARALGVVDPRYVASLALFAVTPTAVGAYVMASQFGRYTAQTVAAIAVTTALSVLTISSVLVLFA</sequence>
<name>A0A239PZL7_9PROT</name>
<gene>
    <name evidence="9" type="ORF">SAMN06297382_2723</name>
</gene>
<feature type="transmembrane region" description="Helical" evidence="8">
    <location>
        <begin position="64"/>
        <end position="83"/>
    </location>
</feature>
<dbReference type="GO" id="GO:0055085">
    <property type="term" value="P:transmembrane transport"/>
    <property type="evidence" value="ECO:0007669"/>
    <property type="project" value="InterPro"/>
</dbReference>
<keyword evidence="4" id="KW-1003">Cell membrane</keyword>
<feature type="transmembrane region" description="Helical" evidence="8">
    <location>
        <begin position="167"/>
        <end position="186"/>
    </location>
</feature>
<feature type="transmembrane region" description="Helical" evidence="8">
    <location>
        <begin position="38"/>
        <end position="58"/>
    </location>
</feature>
<evidence type="ECO:0008006" key="11">
    <source>
        <dbReference type="Google" id="ProtNLM"/>
    </source>
</evidence>
<protein>
    <recommendedName>
        <fullName evidence="11">Malonate transporter</fullName>
    </recommendedName>
</protein>
<evidence type="ECO:0000256" key="2">
    <source>
        <dbReference type="ARBA" id="ARBA00010145"/>
    </source>
</evidence>
<feature type="transmembrane region" description="Helical" evidence="8">
    <location>
        <begin position="229"/>
        <end position="253"/>
    </location>
</feature>
<evidence type="ECO:0000256" key="6">
    <source>
        <dbReference type="ARBA" id="ARBA00022989"/>
    </source>
</evidence>
<dbReference type="OrthoDB" id="9810457at2"/>
<dbReference type="GO" id="GO:0005886">
    <property type="term" value="C:plasma membrane"/>
    <property type="evidence" value="ECO:0007669"/>
    <property type="project" value="UniProtKB-SubCell"/>
</dbReference>
<dbReference type="PROSITE" id="PS50890">
    <property type="entry name" value="PUA"/>
    <property type="match status" value="1"/>
</dbReference>
<keyword evidence="5 8" id="KW-0812">Transmembrane</keyword>
<feature type="transmembrane region" description="Helical" evidence="8">
    <location>
        <begin position="198"/>
        <end position="217"/>
    </location>
</feature>
<evidence type="ECO:0000256" key="5">
    <source>
        <dbReference type="ARBA" id="ARBA00022692"/>
    </source>
</evidence>
<comment type="similarity">
    <text evidence="2">Belongs to the auxin efflux carrier (TC 2.A.69) family.</text>
</comment>
<accession>A0A239PZL7</accession>
<dbReference type="Pfam" id="PF03547">
    <property type="entry name" value="Mem_trans"/>
    <property type="match status" value="1"/>
</dbReference>
<dbReference type="Proteomes" id="UP000198346">
    <property type="component" value="Unassembled WGS sequence"/>
</dbReference>
<dbReference type="RefSeq" id="WP_089413147.1">
    <property type="nucleotide sequence ID" value="NZ_FZQA01000008.1"/>
</dbReference>
<organism evidence="9 10">
    <name type="scientific">Amphiplicatus metriothermophilus</name>
    <dbReference type="NCBI Taxonomy" id="1519374"/>
    <lineage>
        <taxon>Bacteria</taxon>
        <taxon>Pseudomonadati</taxon>
        <taxon>Pseudomonadota</taxon>
        <taxon>Alphaproteobacteria</taxon>
        <taxon>Parvularculales</taxon>
        <taxon>Parvularculaceae</taxon>
        <taxon>Amphiplicatus</taxon>
    </lineage>
</organism>
<evidence type="ECO:0000256" key="1">
    <source>
        <dbReference type="ARBA" id="ARBA00004651"/>
    </source>
</evidence>
<feature type="transmembrane region" description="Helical" evidence="8">
    <location>
        <begin position="95"/>
        <end position="118"/>
    </location>
</feature>
<feature type="transmembrane region" description="Helical" evidence="8">
    <location>
        <begin position="290"/>
        <end position="311"/>
    </location>
</feature>
<keyword evidence="7 8" id="KW-0472">Membrane</keyword>
<feature type="transmembrane region" description="Helical" evidence="8">
    <location>
        <begin position="124"/>
        <end position="146"/>
    </location>
</feature>
<proteinExistence type="inferred from homology"/>
<reference evidence="9 10" key="1">
    <citation type="submission" date="2017-07" db="EMBL/GenBank/DDBJ databases">
        <authorList>
            <person name="Sun Z.S."/>
            <person name="Albrecht U."/>
            <person name="Echele G."/>
            <person name="Lee C.C."/>
        </authorList>
    </citation>
    <scope>NUCLEOTIDE SEQUENCE [LARGE SCALE GENOMIC DNA]</scope>
    <source>
        <strain evidence="9 10">CGMCC 1.12710</strain>
    </source>
</reference>
<evidence type="ECO:0000313" key="9">
    <source>
        <dbReference type="EMBL" id="SNT75406.1"/>
    </source>
</evidence>
<keyword evidence="6 8" id="KW-1133">Transmembrane helix</keyword>
<evidence type="ECO:0000256" key="8">
    <source>
        <dbReference type="SAM" id="Phobius"/>
    </source>
</evidence>
<evidence type="ECO:0000313" key="10">
    <source>
        <dbReference type="Proteomes" id="UP000198346"/>
    </source>
</evidence>
<feature type="transmembrane region" description="Helical" evidence="8">
    <location>
        <begin position="6"/>
        <end position="26"/>
    </location>
</feature>
<dbReference type="InterPro" id="IPR004776">
    <property type="entry name" value="Mem_transp_PIN-like"/>
</dbReference>
<evidence type="ECO:0000256" key="7">
    <source>
        <dbReference type="ARBA" id="ARBA00023136"/>
    </source>
</evidence>
<feature type="transmembrane region" description="Helical" evidence="8">
    <location>
        <begin position="259"/>
        <end position="278"/>
    </location>
</feature>